<accession>A0A0D2IIW9</accession>
<gene>
    <name evidence="4" type="ORF">Z520_07055</name>
</gene>
<evidence type="ECO:0000313" key="5">
    <source>
        <dbReference type="Proteomes" id="UP000053411"/>
    </source>
</evidence>
<dbReference type="STRING" id="1442371.A0A0D2IIW9"/>
<comment type="similarity">
    <text evidence="1">Belongs to the THADA family.</text>
</comment>
<sequence length="1575" mass="175111">MDPISRALSTEVPLPISLLSELGRGSLRESLGNIGRSQDVSQMLALWHKLVLTATSPKVADKYITAASNTLCVYLRGAAASSAVELQEFVFSRDVWFTTYQCAHKAFNDSKMKPANQIMETLCDLLDQQNDPEVLADILRQASIPLVRTVLLSLPRSETKKACLMLACFHRRTPLLEQLDQMVQDCVDENRLSWTQRLSQHNLRLNDVSTVGERNIPHFLLALIFTMIDLDTRSAALKVCYMLCSNTSKTTASSNLQALVERAIKLYLERNHGALGEFAEYILPVILDRKEKFMAFVQPYSKSCQESGSRMALFIAILKAGRAKSILTESETLDLVASAFPPLDPPLSDETKGLYWCKQMLMSADYEVRTLTYGLLVLSPATSAIVMPETLECIASSMKYLHDDADAHERGEILSITKRLLRRLQSSVLTIQKSAQLLHSVNDVEALLGFYSSFTKSFYAFLKEELNTGISYPRHILALLSLQHLLDLGLDHDIFTRDKSLVKALICLVLDPFEDVRSTAAAILQNLIVTNGSLIASTMDRGLLKRVEALSVRTLRADHADGMGRLCALRSFCSALNKPRRDVHQTEMVEDICFLEGSTTGQGAVELRPGCAIPIHALLLATSYRLRNLSRRDEQITYIGPAIISVCKNVWEQVRHQLCVDSPETASEAEDEITNEGPKDLLAYSWRALRDSSLALQALVFVAEHSWELCSAVGDLCVDQLISLRHRGAFSTVAQTFNQCCDKVRLSPELAVRGLIHKWYQVALSQITEQASRLTRRSAGLPAMIAALLNPADSDSFSSAIDDLMLIAEGATDRAHVLQTEDVKLPQVHALNCLKEIMTNSKFAVVVVQHHERIMELAATCLSSKVWAIRNCGLMLLRACINRLDSSSTGEAVRSMDRSNDKDKDYAPSTIAFRLLDAPAFQTNKTANGKGSDTELVFAGLDLLGHAIFKGFEADEAAKRVMEHLSHSTWAVRDHAALLLGTRLLCGNPVEAIMKLLQEIGLSGPENQVHGILVCCRYLMGRATVIVTSTELESIIECLIDQMEHSDGNLSPHSPYIYAAWLDLLNDASSCVLESRWACGMSGMERLRSLLPSAERVDSAHSSYLSQRMLLCKTYHVLIRDQHVVEASKELRELAGRLVENADGLDFVLDVLSQKHCQNPPRTLFNFLICLIDGESKHSFLPPATLEQIFTCLAQCLDHITDVSTDVLRTLLCRLDLSQLHTTRDSRNAALKLQATLLGRIQTAHDNFFPLAQQTEGWLHAIQDISADYLDFPTRLSAATAVSTYVEHLQSPGTLELPHSVRIQLLLVLYDLLNDDDEEIRLEAIHAARKIRLHQLSAMDDLGSSALAAREGLLSELSRQSGRTSNVAEAAIVNIMRIGQLASDTFPRTRPVSFFDISLCSRMQNIMKSKNDLFAEERQNLYIDDIRAIKEWTEILHNGDCIFSTLELSKSAMNWTLEGLDQVLKLLEAESVTDLGYQARTHNGDKVQYRQITPDGPLVESLFVHPLGLTYDHVILVLMVQAVSLAGVFVEHGTGTTTQQLRANLERMEAICSDSQVNPVMLGAVERALRRQCMP</sequence>
<dbReference type="GO" id="GO:0030488">
    <property type="term" value="P:tRNA methylation"/>
    <property type="evidence" value="ECO:0007669"/>
    <property type="project" value="TreeGrafter"/>
</dbReference>
<evidence type="ECO:0000259" key="3">
    <source>
        <dbReference type="Pfam" id="PF25150"/>
    </source>
</evidence>
<dbReference type="GeneID" id="27712801"/>
<evidence type="ECO:0000256" key="1">
    <source>
        <dbReference type="ARBA" id="ARBA00010409"/>
    </source>
</evidence>
<dbReference type="GO" id="GO:0005829">
    <property type="term" value="C:cytosol"/>
    <property type="evidence" value="ECO:0007669"/>
    <property type="project" value="TreeGrafter"/>
</dbReference>
<evidence type="ECO:0000313" key="4">
    <source>
        <dbReference type="EMBL" id="KIX96941.1"/>
    </source>
</evidence>
<dbReference type="Pfam" id="PF26523">
    <property type="entry name" value="Trm732_C"/>
    <property type="match status" value="1"/>
</dbReference>
<dbReference type="OrthoDB" id="289314at2759"/>
<dbReference type="InterPro" id="IPR051954">
    <property type="entry name" value="tRNA_methyltransferase_THADA"/>
</dbReference>
<dbReference type="PANTHER" id="PTHR14387">
    <property type="entry name" value="THADA/DEATH RECEPTOR INTERACTING PROTEIN"/>
    <property type="match status" value="1"/>
</dbReference>
<dbReference type="RefSeq" id="XP_016631064.1">
    <property type="nucleotide sequence ID" value="XM_016777554.1"/>
</dbReference>
<dbReference type="InterPro" id="IPR011989">
    <property type="entry name" value="ARM-like"/>
</dbReference>
<dbReference type="Pfam" id="PF10350">
    <property type="entry name" value="DUF2428"/>
    <property type="match status" value="1"/>
</dbReference>
<protein>
    <submittedName>
        <fullName evidence="4">Uncharacterized protein</fullName>
    </submittedName>
</protein>
<feature type="domain" description="tRNA (32-2'-O)-methyltransferase regulator THADA-like TPR repeats region" evidence="3">
    <location>
        <begin position="267"/>
        <end position="495"/>
    </location>
</feature>
<organism evidence="4 5">
    <name type="scientific">Fonsecaea multimorphosa CBS 102226</name>
    <dbReference type="NCBI Taxonomy" id="1442371"/>
    <lineage>
        <taxon>Eukaryota</taxon>
        <taxon>Fungi</taxon>
        <taxon>Dikarya</taxon>
        <taxon>Ascomycota</taxon>
        <taxon>Pezizomycotina</taxon>
        <taxon>Eurotiomycetes</taxon>
        <taxon>Chaetothyriomycetidae</taxon>
        <taxon>Chaetothyriales</taxon>
        <taxon>Herpotrichiellaceae</taxon>
        <taxon>Fonsecaea</taxon>
    </lineage>
</organism>
<proteinExistence type="inferred from homology"/>
<dbReference type="PANTHER" id="PTHR14387:SF0">
    <property type="entry name" value="DUF2428 DOMAIN-CONTAINING PROTEIN"/>
    <property type="match status" value="1"/>
</dbReference>
<dbReference type="VEuPathDB" id="FungiDB:Z520_07055"/>
<dbReference type="EMBL" id="KN848075">
    <property type="protein sequence ID" value="KIX96941.1"/>
    <property type="molecule type" value="Genomic_DNA"/>
</dbReference>
<dbReference type="InterPro" id="IPR056843">
    <property type="entry name" value="THADA-like_TPR"/>
</dbReference>
<dbReference type="SUPFAM" id="SSF48371">
    <property type="entry name" value="ARM repeat"/>
    <property type="match status" value="2"/>
</dbReference>
<name>A0A0D2IIW9_9EURO</name>
<dbReference type="Pfam" id="PF25150">
    <property type="entry name" value="TPR_Trm732"/>
    <property type="match status" value="1"/>
</dbReference>
<dbReference type="Proteomes" id="UP000053411">
    <property type="component" value="Unassembled WGS sequence"/>
</dbReference>
<reference evidence="4 5" key="1">
    <citation type="submission" date="2015-01" db="EMBL/GenBank/DDBJ databases">
        <title>The Genome Sequence of Fonsecaea multimorphosa CBS 102226.</title>
        <authorList>
            <consortium name="The Broad Institute Genomics Platform"/>
            <person name="Cuomo C."/>
            <person name="de Hoog S."/>
            <person name="Gorbushina A."/>
            <person name="Stielow B."/>
            <person name="Teixiera M."/>
            <person name="Abouelleil A."/>
            <person name="Chapman S.B."/>
            <person name="Priest M."/>
            <person name="Young S.K."/>
            <person name="Wortman J."/>
            <person name="Nusbaum C."/>
            <person name="Birren B."/>
        </authorList>
    </citation>
    <scope>NUCLEOTIDE SEQUENCE [LARGE SCALE GENOMIC DNA]</scope>
    <source>
        <strain evidence="4 5">CBS 102226</strain>
    </source>
</reference>
<keyword evidence="5" id="KW-1185">Reference proteome</keyword>
<dbReference type="InterPro" id="IPR019442">
    <property type="entry name" value="THADA/TRM732_DUF2428"/>
</dbReference>
<evidence type="ECO:0000259" key="2">
    <source>
        <dbReference type="Pfam" id="PF10350"/>
    </source>
</evidence>
<feature type="domain" description="DUF2428" evidence="2">
    <location>
        <begin position="643"/>
        <end position="868"/>
    </location>
</feature>
<dbReference type="Gene3D" id="1.25.10.10">
    <property type="entry name" value="Leucine-rich Repeat Variant"/>
    <property type="match status" value="1"/>
</dbReference>
<dbReference type="InterPro" id="IPR016024">
    <property type="entry name" value="ARM-type_fold"/>
</dbReference>